<accession>A0A2T2WEA8</accession>
<organism evidence="1 2">
    <name type="scientific">Sulfobacillus acidophilus</name>
    <dbReference type="NCBI Taxonomy" id="53633"/>
    <lineage>
        <taxon>Bacteria</taxon>
        <taxon>Bacillati</taxon>
        <taxon>Bacillota</taxon>
        <taxon>Clostridia</taxon>
        <taxon>Eubacteriales</taxon>
        <taxon>Clostridiales Family XVII. Incertae Sedis</taxon>
        <taxon>Sulfobacillus</taxon>
    </lineage>
</organism>
<dbReference type="InterPro" id="IPR016541">
    <property type="entry name" value="UCP008505"/>
</dbReference>
<evidence type="ECO:0008006" key="3">
    <source>
        <dbReference type="Google" id="ProtNLM"/>
    </source>
</evidence>
<dbReference type="Proteomes" id="UP000241848">
    <property type="component" value="Unassembled WGS sequence"/>
</dbReference>
<protein>
    <recommendedName>
        <fullName evidence="3">DUF4411 domain-containing protein</fullName>
    </recommendedName>
</protein>
<sequence length="172" mass="19304">MPKPLCGSISRAHMSRLYCIDSSALFDLGRLYPPSIFPTLWDRLGDLVQSERLLAPEGVRDEILRGKPDDAVQMWANDHGSMFVPHVSLQSAVTKVLRMARRDGIDLNRVDQSNEADVWVVALAYSGDPQRIVVSHESIKGRNTPQIPRLCECVGITHMRAIGFMSQEAWTF</sequence>
<comment type="caution">
    <text evidence="1">The sequence shown here is derived from an EMBL/GenBank/DDBJ whole genome shotgun (WGS) entry which is preliminary data.</text>
</comment>
<name>A0A2T2WEA8_9FIRM</name>
<gene>
    <name evidence="1" type="ORF">C7B45_14310</name>
</gene>
<evidence type="ECO:0000313" key="1">
    <source>
        <dbReference type="EMBL" id="PSR20566.1"/>
    </source>
</evidence>
<dbReference type="Pfam" id="PF14367">
    <property type="entry name" value="DUF4411"/>
    <property type="match status" value="1"/>
</dbReference>
<dbReference type="AlphaFoldDB" id="A0A2T2WEA8"/>
<evidence type="ECO:0000313" key="2">
    <source>
        <dbReference type="Proteomes" id="UP000241848"/>
    </source>
</evidence>
<reference evidence="1 2" key="1">
    <citation type="journal article" date="2014" name="BMC Genomics">
        <title>Comparison of environmental and isolate Sulfobacillus genomes reveals diverse carbon, sulfur, nitrogen, and hydrogen metabolisms.</title>
        <authorList>
            <person name="Justice N.B."/>
            <person name="Norman A."/>
            <person name="Brown C.T."/>
            <person name="Singh A."/>
            <person name="Thomas B.C."/>
            <person name="Banfield J.F."/>
        </authorList>
    </citation>
    <scope>NUCLEOTIDE SEQUENCE [LARGE SCALE GENOMIC DNA]</scope>
    <source>
        <strain evidence="1">AMDSBA3</strain>
    </source>
</reference>
<proteinExistence type="predicted"/>
<dbReference type="EMBL" id="PXYV01000057">
    <property type="protein sequence ID" value="PSR20566.1"/>
    <property type="molecule type" value="Genomic_DNA"/>
</dbReference>